<dbReference type="EMBL" id="KI686097">
    <property type="protein sequence ID" value="ETK87637.1"/>
    <property type="molecule type" value="Genomic_DNA"/>
</dbReference>
<proteinExistence type="predicted"/>
<dbReference type="AlphaFoldDB" id="W2GXC8"/>
<dbReference type="VEuPathDB" id="FungiDB:PPTG_11334"/>
<protein>
    <submittedName>
        <fullName evidence="1">Uncharacterized protein</fullName>
    </submittedName>
</protein>
<dbReference type="Proteomes" id="UP000053236">
    <property type="component" value="Unassembled WGS sequence"/>
</dbReference>
<name>W2GXC8_PHYNI</name>
<accession>W2GXC8</accession>
<feature type="non-terminal residue" evidence="1">
    <location>
        <position position="1"/>
    </location>
</feature>
<organism evidence="1">
    <name type="scientific">Phytophthora nicotianae</name>
    <name type="common">Potato buckeye rot agent</name>
    <name type="synonym">Phytophthora parasitica</name>
    <dbReference type="NCBI Taxonomy" id="4792"/>
    <lineage>
        <taxon>Eukaryota</taxon>
        <taxon>Sar</taxon>
        <taxon>Stramenopiles</taxon>
        <taxon>Oomycota</taxon>
        <taxon>Peronosporomycetes</taxon>
        <taxon>Peronosporales</taxon>
        <taxon>Peronosporaceae</taxon>
        <taxon>Phytophthora</taxon>
    </lineage>
</organism>
<gene>
    <name evidence="1" type="ORF">L915_07956</name>
</gene>
<reference evidence="1" key="1">
    <citation type="submission" date="2013-11" db="EMBL/GenBank/DDBJ databases">
        <title>The Genome Sequence of Phytophthora parasitica CJ02B3.</title>
        <authorList>
            <consortium name="The Broad Institute Genomics Platform"/>
            <person name="Russ C."/>
            <person name="Tyler B."/>
            <person name="Panabieres F."/>
            <person name="Shan W."/>
            <person name="Tripathy S."/>
            <person name="Grunwald N."/>
            <person name="Machado M."/>
            <person name="Johnson C.S."/>
            <person name="Arredondo F."/>
            <person name="Hong C."/>
            <person name="Coffey M."/>
            <person name="Young S.K."/>
            <person name="Zeng Q."/>
            <person name="Gargeya S."/>
            <person name="Fitzgerald M."/>
            <person name="Abouelleil A."/>
            <person name="Alvarado L."/>
            <person name="Chapman S.B."/>
            <person name="Gainer-Dewar J."/>
            <person name="Goldberg J."/>
            <person name="Griggs A."/>
            <person name="Gujja S."/>
            <person name="Hansen M."/>
            <person name="Howarth C."/>
            <person name="Imamovic A."/>
            <person name="Ireland A."/>
            <person name="Larimer J."/>
            <person name="McCowan C."/>
            <person name="Murphy C."/>
            <person name="Pearson M."/>
            <person name="Poon T.W."/>
            <person name="Priest M."/>
            <person name="Roberts A."/>
            <person name="Saif S."/>
            <person name="Shea T."/>
            <person name="Sykes S."/>
            <person name="Wortman J."/>
            <person name="Nusbaum C."/>
            <person name="Birren B."/>
        </authorList>
    </citation>
    <scope>NUCLEOTIDE SEQUENCE [LARGE SCALE GENOMIC DNA]</scope>
    <source>
        <strain evidence="1">CJ02B3</strain>
    </source>
</reference>
<evidence type="ECO:0000313" key="1">
    <source>
        <dbReference type="EMBL" id="ETK87637.1"/>
    </source>
</evidence>
<sequence>EELALLRQLRREQAKAAGQHELRVNHLPNDQVSLGKQLNTGQPKLAESWAECPLVTPIMYNVVVGSNLNKKLNLRRRSYATLAPKIEGISKKEFHQTNKQSFVGTRGLFHFESQGMVDDGATGHEQAFQIDYLHRPQANGQVSQKMKSFCQSVRLCKPYLPRYPPEITFKSDHEMECLETRRKQ</sequence>